<dbReference type="RefSeq" id="WP_145174432.1">
    <property type="nucleotide sequence ID" value="NZ_CP037422.1"/>
</dbReference>
<dbReference type="OrthoDB" id="291047at2"/>
<accession>A0A517WUQ9</accession>
<reference evidence="1 2" key="1">
    <citation type="submission" date="2019-03" db="EMBL/GenBank/DDBJ databases">
        <title>Deep-cultivation of Planctomycetes and their phenomic and genomic characterization uncovers novel biology.</title>
        <authorList>
            <person name="Wiegand S."/>
            <person name="Jogler M."/>
            <person name="Boedeker C."/>
            <person name="Pinto D."/>
            <person name="Vollmers J."/>
            <person name="Rivas-Marin E."/>
            <person name="Kohn T."/>
            <person name="Peeters S.H."/>
            <person name="Heuer A."/>
            <person name="Rast P."/>
            <person name="Oberbeckmann S."/>
            <person name="Bunk B."/>
            <person name="Jeske O."/>
            <person name="Meyerdierks A."/>
            <person name="Storesund J.E."/>
            <person name="Kallscheuer N."/>
            <person name="Luecker S."/>
            <person name="Lage O.M."/>
            <person name="Pohl T."/>
            <person name="Merkel B.J."/>
            <person name="Hornburger P."/>
            <person name="Mueller R.-W."/>
            <person name="Bruemmer F."/>
            <person name="Labrenz M."/>
            <person name="Spormann A.M."/>
            <person name="Op den Camp H."/>
            <person name="Overmann J."/>
            <person name="Amann R."/>
            <person name="Jetten M.S.M."/>
            <person name="Mascher T."/>
            <person name="Medema M.H."/>
            <person name="Devos D.P."/>
            <person name="Kaster A.-K."/>
            <person name="Ovreas L."/>
            <person name="Rohde M."/>
            <person name="Galperin M.Y."/>
            <person name="Jogler C."/>
        </authorList>
    </citation>
    <scope>NUCLEOTIDE SEQUENCE [LARGE SCALE GENOMIC DNA]</scope>
    <source>
        <strain evidence="1 2">V202</strain>
    </source>
</reference>
<keyword evidence="2" id="KW-1185">Reference proteome</keyword>
<gene>
    <name evidence="1" type="ORF">V202x_23280</name>
</gene>
<dbReference type="Proteomes" id="UP000318384">
    <property type="component" value="Chromosome"/>
</dbReference>
<name>A0A517WUQ9_9PLAN</name>
<evidence type="ECO:0008006" key="3">
    <source>
        <dbReference type="Google" id="ProtNLM"/>
    </source>
</evidence>
<sequence length="298" mass="31645">MSGFLKRRFVVLTIFCLAAGWITIVASGQEKRNSKASQAHKPTVKDAAPLAALAGDAQKNGELQQTFFPVLTKQEQKIQAALNAETECDFIDNPLSEVINTFADQHGLTILILSNDLGEEGLTSDEPVNISLHGISLKNALELILQPIGLTYVVDRDVVQITTKYKAEEMLKTRVYPVGDLCKNPDDYQALESAIINASLGEWRVRVSSSKPSQPVQAGGFGGAGGGLGGGLGGGSGGSGFFQVTNDSGFGSQVYEEGTGGTISVVPQSRSLVISQTYHAHNAIVDLLTQLRQARVGN</sequence>
<evidence type="ECO:0000313" key="1">
    <source>
        <dbReference type="EMBL" id="QDU08958.1"/>
    </source>
</evidence>
<dbReference type="EMBL" id="CP037422">
    <property type="protein sequence ID" value="QDU08958.1"/>
    <property type="molecule type" value="Genomic_DNA"/>
</dbReference>
<proteinExistence type="predicted"/>
<organism evidence="1 2">
    <name type="scientific">Gimesia aquarii</name>
    <dbReference type="NCBI Taxonomy" id="2527964"/>
    <lineage>
        <taxon>Bacteria</taxon>
        <taxon>Pseudomonadati</taxon>
        <taxon>Planctomycetota</taxon>
        <taxon>Planctomycetia</taxon>
        <taxon>Planctomycetales</taxon>
        <taxon>Planctomycetaceae</taxon>
        <taxon>Gimesia</taxon>
    </lineage>
</organism>
<protein>
    <recommendedName>
        <fullName evidence="3">Secretin/TonB short N-terminal domain-containing protein</fullName>
    </recommendedName>
</protein>
<dbReference type="AlphaFoldDB" id="A0A517WUQ9"/>
<evidence type="ECO:0000313" key="2">
    <source>
        <dbReference type="Proteomes" id="UP000318384"/>
    </source>
</evidence>